<dbReference type="InterPro" id="IPR015421">
    <property type="entry name" value="PyrdxlP-dep_Trfase_major"/>
</dbReference>
<dbReference type="Proteomes" id="UP001500027">
    <property type="component" value="Unassembled WGS sequence"/>
</dbReference>
<protein>
    <submittedName>
        <fullName evidence="3">DegT/DnrJ/EryC1/StrS family aminotransferase</fullName>
    </submittedName>
</protein>
<dbReference type="Gene3D" id="3.90.1150.10">
    <property type="entry name" value="Aspartate Aminotransferase, domain 1"/>
    <property type="match status" value="1"/>
</dbReference>
<dbReference type="PIRSF" id="PIRSF000390">
    <property type="entry name" value="PLP_StrS"/>
    <property type="match status" value="1"/>
</dbReference>
<keyword evidence="2" id="KW-0663">Pyridoxal phosphate</keyword>
<reference evidence="4" key="1">
    <citation type="journal article" date="2019" name="Int. J. Syst. Evol. Microbiol.">
        <title>The Global Catalogue of Microorganisms (GCM) 10K type strain sequencing project: providing services to taxonomists for standard genome sequencing and annotation.</title>
        <authorList>
            <consortium name="The Broad Institute Genomics Platform"/>
            <consortium name="The Broad Institute Genome Sequencing Center for Infectious Disease"/>
            <person name="Wu L."/>
            <person name="Ma J."/>
        </authorList>
    </citation>
    <scope>NUCLEOTIDE SEQUENCE [LARGE SCALE GENOMIC DNA]</scope>
    <source>
        <strain evidence="4">JCM 17452</strain>
    </source>
</reference>
<dbReference type="SUPFAM" id="SSF53383">
    <property type="entry name" value="PLP-dependent transferases"/>
    <property type="match status" value="1"/>
</dbReference>
<dbReference type="PANTHER" id="PTHR30244">
    <property type="entry name" value="TRANSAMINASE"/>
    <property type="match status" value="1"/>
</dbReference>
<keyword evidence="3" id="KW-0032">Aminotransferase</keyword>
<dbReference type="InterPro" id="IPR015422">
    <property type="entry name" value="PyrdxlP-dep_Trfase_small"/>
</dbReference>
<comment type="caution">
    <text evidence="3">The sequence shown here is derived from an EMBL/GenBank/DDBJ whole genome shotgun (WGS) entry which is preliminary data.</text>
</comment>
<dbReference type="GO" id="GO:0008483">
    <property type="term" value="F:transaminase activity"/>
    <property type="evidence" value="ECO:0007669"/>
    <property type="project" value="UniProtKB-KW"/>
</dbReference>
<accession>A0ABP8E931</accession>
<dbReference type="RefSeq" id="WP_139001311.1">
    <property type="nucleotide sequence ID" value="NZ_BAABAV010000001.1"/>
</dbReference>
<proteinExistence type="inferred from homology"/>
<gene>
    <name evidence="3" type="ORF">GCM10022257_08460</name>
</gene>
<name>A0ABP8E931_9FLAO</name>
<organism evidence="3 4">
    <name type="scientific">Hyunsoonleella aestuarii</name>
    <dbReference type="NCBI Taxonomy" id="912802"/>
    <lineage>
        <taxon>Bacteria</taxon>
        <taxon>Pseudomonadati</taxon>
        <taxon>Bacteroidota</taxon>
        <taxon>Flavobacteriia</taxon>
        <taxon>Flavobacteriales</taxon>
        <taxon>Flavobacteriaceae</taxon>
    </lineage>
</organism>
<dbReference type="InterPro" id="IPR015424">
    <property type="entry name" value="PyrdxlP-dep_Trfase"/>
</dbReference>
<keyword evidence="3" id="KW-0808">Transferase</keyword>
<evidence type="ECO:0000313" key="3">
    <source>
        <dbReference type="EMBL" id="GAA4268745.1"/>
    </source>
</evidence>
<dbReference type="PANTHER" id="PTHR30244:SF34">
    <property type="entry name" value="DTDP-4-AMINO-4,6-DIDEOXYGALACTOSE TRANSAMINASE"/>
    <property type="match status" value="1"/>
</dbReference>
<dbReference type="Gene3D" id="3.40.640.10">
    <property type="entry name" value="Type I PLP-dependent aspartate aminotransferase-like (Major domain)"/>
    <property type="match status" value="1"/>
</dbReference>
<evidence type="ECO:0000256" key="1">
    <source>
        <dbReference type="ARBA" id="ARBA00037999"/>
    </source>
</evidence>
<evidence type="ECO:0000313" key="4">
    <source>
        <dbReference type="Proteomes" id="UP001500027"/>
    </source>
</evidence>
<dbReference type="CDD" id="cd00616">
    <property type="entry name" value="AHBA_syn"/>
    <property type="match status" value="1"/>
</dbReference>
<dbReference type="InterPro" id="IPR000653">
    <property type="entry name" value="DegT/StrS_aminotransferase"/>
</dbReference>
<dbReference type="Pfam" id="PF01041">
    <property type="entry name" value="DegT_DnrJ_EryC1"/>
    <property type="match status" value="1"/>
</dbReference>
<comment type="similarity">
    <text evidence="1 2">Belongs to the DegT/DnrJ/EryC1 family.</text>
</comment>
<sequence length="378" mass="42392">MKRVIRLSAPHMGGEELKYINEAFQTNWIAPAGDNITYFEKSLEDYLSQNVKVAALSSGTAAIHLALILAGVEKGDEVLCQSLTFAGTAFPILYQGALPIFIDSEKDTWNMSPYYLEKAIKDRLKKGKRPKAIIVVHIFGMPAKMDELASISKKFHIPIIEDAAEALGSEYKGMKCGTIADYGILSFNGNKIITTSGGGALITKKYSLKEKAIFLATQSKDETLYFQHSNVGYNYRLSNISAGIGRGQMEVLSSHVDKRRENNKFYRELFKPYDFINVFSEYISNIKSNHWLTCISLSENKGKKTVSGLLNCLNNNQIESRFIWKPMHLQPVFKEAVYYGEDLAESLFNSSLCLPSGSNLNQENKERIIEVVLNYLDA</sequence>
<keyword evidence="4" id="KW-1185">Reference proteome</keyword>
<dbReference type="EMBL" id="BAABAV010000001">
    <property type="protein sequence ID" value="GAA4268745.1"/>
    <property type="molecule type" value="Genomic_DNA"/>
</dbReference>
<evidence type="ECO:0000256" key="2">
    <source>
        <dbReference type="RuleBase" id="RU004508"/>
    </source>
</evidence>